<feature type="domain" description="HTH araC/xylS-type" evidence="5">
    <location>
        <begin position="322"/>
        <end position="419"/>
    </location>
</feature>
<dbReference type="PROSITE" id="PS00041">
    <property type="entry name" value="HTH_ARAC_FAMILY_1"/>
    <property type="match status" value="1"/>
</dbReference>
<dbReference type="InterPro" id="IPR009057">
    <property type="entry name" value="Homeodomain-like_sf"/>
</dbReference>
<dbReference type="Gene3D" id="3.40.50.2300">
    <property type="match status" value="1"/>
</dbReference>
<comment type="caution">
    <text evidence="7">The sequence shown here is derived from an EMBL/GenBank/DDBJ whole genome shotgun (WGS) entry which is preliminary data.</text>
</comment>
<comment type="caution">
    <text evidence="4">Lacks conserved residue(s) required for the propagation of feature annotation.</text>
</comment>
<keyword evidence="3" id="KW-0804">Transcription</keyword>
<evidence type="ECO:0000256" key="4">
    <source>
        <dbReference type="PROSITE-ProRule" id="PRU00169"/>
    </source>
</evidence>
<name>A0A829Z836_9FIRM</name>
<evidence type="ECO:0000256" key="2">
    <source>
        <dbReference type="ARBA" id="ARBA00023125"/>
    </source>
</evidence>
<keyword evidence="1" id="KW-0805">Transcription regulation</keyword>
<keyword evidence="2" id="KW-0238">DNA-binding</keyword>
<dbReference type="InterPro" id="IPR018062">
    <property type="entry name" value="HTH_AraC-typ_CS"/>
</dbReference>
<evidence type="ECO:0000256" key="1">
    <source>
        <dbReference type="ARBA" id="ARBA00023015"/>
    </source>
</evidence>
<dbReference type="InterPro" id="IPR011006">
    <property type="entry name" value="CheY-like_superfamily"/>
</dbReference>
<gene>
    <name evidence="7" type="primary">yesS</name>
    <name evidence="7" type="ORF">IMSAGC017_00725</name>
</gene>
<dbReference type="PANTHER" id="PTHR43280">
    <property type="entry name" value="ARAC-FAMILY TRANSCRIPTIONAL REGULATOR"/>
    <property type="match status" value="1"/>
</dbReference>
<dbReference type="InterPro" id="IPR020449">
    <property type="entry name" value="Tscrpt_reg_AraC-type_HTH"/>
</dbReference>
<evidence type="ECO:0000259" key="6">
    <source>
        <dbReference type="PROSITE" id="PS50110"/>
    </source>
</evidence>
<dbReference type="SUPFAM" id="SSF52172">
    <property type="entry name" value="CheY-like"/>
    <property type="match status" value="1"/>
</dbReference>
<dbReference type="EMBL" id="BLMI01000074">
    <property type="protein sequence ID" value="GFI40690.1"/>
    <property type="molecule type" value="Genomic_DNA"/>
</dbReference>
<dbReference type="Gene3D" id="1.10.10.60">
    <property type="entry name" value="Homeodomain-like"/>
    <property type="match status" value="2"/>
</dbReference>
<dbReference type="RefSeq" id="WP_172472147.1">
    <property type="nucleotide sequence ID" value="NZ_BLMI01000074.1"/>
</dbReference>
<dbReference type="PROSITE" id="PS50110">
    <property type="entry name" value="RESPONSE_REGULATORY"/>
    <property type="match status" value="1"/>
</dbReference>
<evidence type="ECO:0000259" key="5">
    <source>
        <dbReference type="PROSITE" id="PS01124"/>
    </source>
</evidence>
<dbReference type="PRINTS" id="PR00032">
    <property type="entry name" value="HTHARAC"/>
</dbReference>
<reference evidence="7 8" key="1">
    <citation type="journal article" date="2020" name="Microbiome">
        <title>Single-cell genomics of uncultured bacteria reveals dietary fiber responders in the mouse gut microbiota.</title>
        <authorList>
            <person name="Chijiiwa R."/>
            <person name="Hosokawa M."/>
            <person name="Kogawa M."/>
            <person name="Nishikawa Y."/>
            <person name="Ide K."/>
            <person name="Sakanashi C."/>
            <person name="Takahashi K."/>
            <person name="Takeyama H."/>
        </authorList>
    </citation>
    <scope>NUCLEOTIDE SEQUENCE [LARGE SCALE GENOMIC DNA]</scope>
    <source>
        <strain evidence="7">IMSAGC_017</strain>
    </source>
</reference>
<dbReference type="InterPro" id="IPR001789">
    <property type="entry name" value="Sig_transdc_resp-reg_receiver"/>
</dbReference>
<evidence type="ECO:0000313" key="8">
    <source>
        <dbReference type="Proteomes" id="UP000490821"/>
    </source>
</evidence>
<dbReference type="GO" id="GO:0000160">
    <property type="term" value="P:phosphorelay signal transduction system"/>
    <property type="evidence" value="ECO:0007669"/>
    <property type="project" value="InterPro"/>
</dbReference>
<evidence type="ECO:0000256" key="3">
    <source>
        <dbReference type="ARBA" id="ARBA00023163"/>
    </source>
</evidence>
<organism evidence="7 8">
    <name type="scientific">Thomasclavelia cocleata</name>
    <dbReference type="NCBI Taxonomy" id="69824"/>
    <lineage>
        <taxon>Bacteria</taxon>
        <taxon>Bacillati</taxon>
        <taxon>Bacillota</taxon>
        <taxon>Erysipelotrichia</taxon>
        <taxon>Erysipelotrichales</taxon>
        <taxon>Coprobacillaceae</taxon>
        <taxon>Thomasclavelia</taxon>
    </lineage>
</organism>
<dbReference type="PANTHER" id="PTHR43280:SF10">
    <property type="entry name" value="REGULATORY PROTEIN POCR"/>
    <property type="match status" value="1"/>
</dbReference>
<dbReference type="AlphaFoldDB" id="A0A829Z836"/>
<dbReference type="SUPFAM" id="SSF46689">
    <property type="entry name" value="Homeodomain-like"/>
    <property type="match status" value="1"/>
</dbReference>
<accession>A0A829Z836</accession>
<protein>
    <submittedName>
        <fullName evidence="7">HTH-type transcriptional regulator YesS</fullName>
    </submittedName>
</protein>
<dbReference type="SMART" id="SM00342">
    <property type="entry name" value="HTH_ARAC"/>
    <property type="match status" value="1"/>
</dbReference>
<sequence length="421" mass="49382">MTSYSYFEYAKEAIKLGVEDFILKPVSIEKMCNTIYQIINKIDSRNSEKNQATQLVLKMEEIKPIVESDCIHSIVQNSRYEEIRKYFSLLNIAPKSGFCIVFQEDSFQKHRVHLFITEMEDLGCRCMIDSYFEVHVLFVFSFVRLSKQDIAIFEAMIKKYFDGLDQIGVGTICMNYKSFYDSYVNAIRNVGHPIKLKENSNLDNQLNDYLHDMKKLCQNLIKDFMKFDTLNMQRRINLFYLEILYLDRETLLKIIYDFNQTLIILFNQEFNSSIDLQDKEYLIELNSDNPYRDLLDKINDFVNSLVRFIENANIKSSNVLVKKALAYISLNYKSPITLNSVASYLGVTPFYISNLLSTHTSKNFTDLVTEYRVEKAKEMLKENYQIKEIASKLGFGSHNYFSKVFKKVTGLTPKEYKSKFD</sequence>
<dbReference type="Pfam" id="PF12833">
    <property type="entry name" value="HTH_18"/>
    <property type="match status" value="1"/>
</dbReference>
<dbReference type="GO" id="GO:0043565">
    <property type="term" value="F:sequence-specific DNA binding"/>
    <property type="evidence" value="ECO:0007669"/>
    <property type="project" value="InterPro"/>
</dbReference>
<dbReference type="InterPro" id="IPR018060">
    <property type="entry name" value="HTH_AraC"/>
</dbReference>
<dbReference type="PROSITE" id="PS01124">
    <property type="entry name" value="HTH_ARAC_FAMILY_2"/>
    <property type="match status" value="1"/>
</dbReference>
<evidence type="ECO:0000313" key="7">
    <source>
        <dbReference type="EMBL" id="GFI40690.1"/>
    </source>
</evidence>
<feature type="domain" description="Response regulatory" evidence="6">
    <location>
        <begin position="1"/>
        <end position="39"/>
    </location>
</feature>
<dbReference type="Proteomes" id="UP000490821">
    <property type="component" value="Unassembled WGS sequence"/>
</dbReference>
<dbReference type="GO" id="GO:0003700">
    <property type="term" value="F:DNA-binding transcription factor activity"/>
    <property type="evidence" value="ECO:0007669"/>
    <property type="project" value="InterPro"/>
</dbReference>
<proteinExistence type="predicted"/>